<accession>A0A5B7K3X3</accession>
<comment type="caution">
    <text evidence="1">The sequence shown here is derived from an EMBL/GenBank/DDBJ whole genome shotgun (WGS) entry which is preliminary data.</text>
</comment>
<keyword evidence="2" id="KW-1185">Reference proteome</keyword>
<dbReference type="EMBL" id="VSRR010143998">
    <property type="protein sequence ID" value="MPD05022.1"/>
    <property type="molecule type" value="Genomic_DNA"/>
</dbReference>
<gene>
    <name evidence="1" type="ORF">E2C01_100741</name>
</gene>
<sequence length="59" mass="6826">MALPFLPEADIGRMFKRLSHQATTAQLQAIMQYKNMDPQHPMVNSLMEYFQSFCLYQGG</sequence>
<evidence type="ECO:0000313" key="2">
    <source>
        <dbReference type="Proteomes" id="UP000324222"/>
    </source>
</evidence>
<protein>
    <submittedName>
        <fullName evidence="1">Uncharacterized protein</fullName>
    </submittedName>
</protein>
<evidence type="ECO:0000313" key="1">
    <source>
        <dbReference type="EMBL" id="MPD05022.1"/>
    </source>
</evidence>
<proteinExistence type="predicted"/>
<name>A0A5B7K3X3_PORTR</name>
<organism evidence="1 2">
    <name type="scientific">Portunus trituberculatus</name>
    <name type="common">Swimming crab</name>
    <name type="synonym">Neptunus trituberculatus</name>
    <dbReference type="NCBI Taxonomy" id="210409"/>
    <lineage>
        <taxon>Eukaryota</taxon>
        <taxon>Metazoa</taxon>
        <taxon>Ecdysozoa</taxon>
        <taxon>Arthropoda</taxon>
        <taxon>Crustacea</taxon>
        <taxon>Multicrustacea</taxon>
        <taxon>Malacostraca</taxon>
        <taxon>Eumalacostraca</taxon>
        <taxon>Eucarida</taxon>
        <taxon>Decapoda</taxon>
        <taxon>Pleocyemata</taxon>
        <taxon>Brachyura</taxon>
        <taxon>Eubrachyura</taxon>
        <taxon>Portunoidea</taxon>
        <taxon>Portunidae</taxon>
        <taxon>Portuninae</taxon>
        <taxon>Portunus</taxon>
    </lineage>
</organism>
<dbReference type="Proteomes" id="UP000324222">
    <property type="component" value="Unassembled WGS sequence"/>
</dbReference>
<reference evidence="1 2" key="1">
    <citation type="submission" date="2019-05" db="EMBL/GenBank/DDBJ databases">
        <title>Another draft genome of Portunus trituberculatus and its Hox gene families provides insights of decapod evolution.</title>
        <authorList>
            <person name="Jeong J.-H."/>
            <person name="Song I."/>
            <person name="Kim S."/>
            <person name="Choi T."/>
            <person name="Kim D."/>
            <person name="Ryu S."/>
            <person name="Kim W."/>
        </authorList>
    </citation>
    <scope>NUCLEOTIDE SEQUENCE [LARGE SCALE GENOMIC DNA]</scope>
    <source>
        <tissue evidence="1">Muscle</tissue>
    </source>
</reference>
<dbReference type="AlphaFoldDB" id="A0A5B7K3X3"/>